<dbReference type="EMBL" id="CACRTL010000031">
    <property type="protein sequence ID" value="VYU15655.1"/>
    <property type="molecule type" value="Genomic_DNA"/>
</dbReference>
<gene>
    <name evidence="3" type="ORF">CRLFYP8_03084</name>
</gene>
<organism evidence="3">
    <name type="scientific">Thomasclavelia ramosa</name>
    <dbReference type="NCBI Taxonomy" id="1547"/>
    <lineage>
        <taxon>Bacteria</taxon>
        <taxon>Bacillati</taxon>
        <taxon>Bacillota</taxon>
        <taxon>Erysipelotrichia</taxon>
        <taxon>Erysipelotrichales</taxon>
        <taxon>Coprobacillaceae</taxon>
        <taxon>Thomasclavelia</taxon>
    </lineage>
</organism>
<feature type="region of interest" description="Disordered" evidence="1">
    <location>
        <begin position="48"/>
        <end position="88"/>
    </location>
</feature>
<feature type="region of interest" description="Disordered" evidence="1">
    <location>
        <begin position="170"/>
        <end position="190"/>
    </location>
</feature>
<protein>
    <submittedName>
        <fullName evidence="3">Uncharacterized protein</fullName>
    </submittedName>
</protein>
<evidence type="ECO:0000256" key="1">
    <source>
        <dbReference type="SAM" id="MobiDB-lite"/>
    </source>
</evidence>
<keyword evidence="2" id="KW-1133">Transmembrane helix</keyword>
<dbReference type="RefSeq" id="WP_156635756.1">
    <property type="nucleotide sequence ID" value="NZ_CACRTL010000031.1"/>
</dbReference>
<evidence type="ECO:0000313" key="3">
    <source>
        <dbReference type="EMBL" id="VYU15655.1"/>
    </source>
</evidence>
<name>A0A6N3CII7_9FIRM</name>
<accession>A0A6N3CII7</accession>
<sequence>MLKKKNNLICMIMIITALISGISTVILDYNLNSNSSAVTSLSTNSNNLDGDNPFGNNDSSTNNSTNPFGNNDSSTNNSTNPFGNSDSSIFPTTANNQNSKYRISILATCSIIICALIASLAIIYLIMSKLSQHQVFINNDKKWIYGLSSCLLTILISFICINATKNLDSKTNNPTSIPNSSEQSNNNDIV</sequence>
<keyword evidence="2" id="KW-0812">Transmembrane</keyword>
<proteinExistence type="predicted"/>
<feature type="transmembrane region" description="Helical" evidence="2">
    <location>
        <begin position="7"/>
        <end position="27"/>
    </location>
</feature>
<evidence type="ECO:0000256" key="2">
    <source>
        <dbReference type="SAM" id="Phobius"/>
    </source>
</evidence>
<feature type="transmembrane region" description="Helical" evidence="2">
    <location>
        <begin position="143"/>
        <end position="164"/>
    </location>
</feature>
<reference evidence="3" key="1">
    <citation type="submission" date="2019-11" db="EMBL/GenBank/DDBJ databases">
        <authorList>
            <person name="Feng L."/>
        </authorList>
    </citation>
    <scope>NUCLEOTIDE SEQUENCE</scope>
    <source>
        <strain evidence="3">CramosumLFYP8</strain>
    </source>
</reference>
<dbReference type="AlphaFoldDB" id="A0A6N3CII7"/>
<keyword evidence="2" id="KW-0472">Membrane</keyword>
<feature type="transmembrane region" description="Helical" evidence="2">
    <location>
        <begin position="103"/>
        <end position="127"/>
    </location>
</feature>
<feature type="compositionally biased region" description="Low complexity" evidence="1">
    <location>
        <begin position="56"/>
        <end position="80"/>
    </location>
</feature>